<evidence type="ECO:0000256" key="3">
    <source>
        <dbReference type="ARBA" id="ARBA00022605"/>
    </source>
</evidence>
<evidence type="ECO:0000256" key="8">
    <source>
        <dbReference type="ARBA" id="ARBA00047838"/>
    </source>
</evidence>
<feature type="domain" description="Glutamine amidotransferase" evidence="12">
    <location>
        <begin position="11"/>
        <end position="194"/>
    </location>
</feature>
<comment type="catalytic activity">
    <reaction evidence="8 10">
        <text>5-[(5-phospho-1-deoxy-D-ribulos-1-ylimino)methylamino]-1-(5-phospho-beta-D-ribosyl)imidazole-4-carboxamide + L-glutamine = D-erythro-1-(imidazol-4-yl)glycerol 3-phosphate + 5-amino-1-(5-phospho-beta-D-ribosyl)imidazole-4-carboxamide + L-glutamate + H(+)</text>
        <dbReference type="Rhea" id="RHEA:24793"/>
        <dbReference type="ChEBI" id="CHEBI:15378"/>
        <dbReference type="ChEBI" id="CHEBI:29985"/>
        <dbReference type="ChEBI" id="CHEBI:58278"/>
        <dbReference type="ChEBI" id="CHEBI:58359"/>
        <dbReference type="ChEBI" id="CHEBI:58475"/>
        <dbReference type="ChEBI" id="CHEBI:58525"/>
        <dbReference type="EC" id="4.3.2.10"/>
    </reaction>
</comment>
<keyword evidence="5 10" id="KW-0315">Glutamine amidotransferase</keyword>
<evidence type="ECO:0000256" key="7">
    <source>
        <dbReference type="ARBA" id="ARBA00023239"/>
    </source>
</evidence>
<dbReference type="eggNOG" id="COG0118">
    <property type="taxonomic scope" value="Bacteria"/>
</dbReference>
<dbReference type="GO" id="GO:0000105">
    <property type="term" value="P:L-histidine biosynthetic process"/>
    <property type="evidence" value="ECO:0007669"/>
    <property type="project" value="UniProtKB-UniRule"/>
</dbReference>
<evidence type="ECO:0000256" key="1">
    <source>
        <dbReference type="ARBA" id="ARBA00005091"/>
    </source>
</evidence>
<dbReference type="PATRIC" id="fig|742726.3.peg.1650"/>
<evidence type="ECO:0000256" key="11">
    <source>
        <dbReference type="PIRSR" id="PIRSR000495-1"/>
    </source>
</evidence>
<dbReference type="RefSeq" id="WP_008862030.1">
    <property type="nucleotide sequence ID" value="NZ_JH815204.1"/>
</dbReference>
<keyword evidence="14" id="KW-1185">Reference proteome</keyword>
<dbReference type="EMBL" id="ADLE01000011">
    <property type="protein sequence ID" value="EJZ63732.1"/>
    <property type="molecule type" value="Genomic_DNA"/>
</dbReference>
<proteinExistence type="inferred from homology"/>
<dbReference type="Proteomes" id="UP000006044">
    <property type="component" value="Unassembled WGS sequence"/>
</dbReference>
<keyword evidence="3 10" id="KW-0028">Amino-acid biosynthesis</keyword>
<dbReference type="InterPro" id="IPR017926">
    <property type="entry name" value="GATASE"/>
</dbReference>
<reference evidence="13 14" key="1">
    <citation type="submission" date="2012-08" db="EMBL/GenBank/DDBJ databases">
        <title>The Genome Sequence of Barnesiella intestinihominis YIT 11860.</title>
        <authorList>
            <consortium name="The Broad Institute Genome Sequencing Platform"/>
            <person name="Earl A."/>
            <person name="Ward D."/>
            <person name="Feldgarden M."/>
            <person name="Gevers D."/>
            <person name="Morotomi M."/>
            <person name="Walker B."/>
            <person name="Young S.K."/>
            <person name="Zeng Q."/>
            <person name="Gargeya S."/>
            <person name="Fitzgerald M."/>
            <person name="Haas B."/>
            <person name="Abouelleil A."/>
            <person name="Alvarado L."/>
            <person name="Arachchi H.M."/>
            <person name="Berlin A.M."/>
            <person name="Chapman S.B."/>
            <person name="Goldberg J."/>
            <person name="Griggs A."/>
            <person name="Gujja S."/>
            <person name="Hansen M."/>
            <person name="Howarth C."/>
            <person name="Imamovic A."/>
            <person name="Larimer J."/>
            <person name="McCowen C."/>
            <person name="Montmayeur A."/>
            <person name="Murphy C."/>
            <person name="Neiman D."/>
            <person name="Pearson M."/>
            <person name="Priest M."/>
            <person name="Roberts A."/>
            <person name="Saif S."/>
            <person name="Shea T."/>
            <person name="Sisk P."/>
            <person name="Sykes S."/>
            <person name="Wortman J."/>
            <person name="Nusbaum C."/>
            <person name="Birren B."/>
        </authorList>
    </citation>
    <scope>NUCLEOTIDE SEQUENCE [LARGE SCALE GENOMIC DNA]</scope>
    <source>
        <strain evidence="13 14">YIT 11860</strain>
    </source>
</reference>
<dbReference type="Gene3D" id="3.40.50.880">
    <property type="match status" value="1"/>
</dbReference>
<keyword evidence="4 10" id="KW-0378">Hydrolase</keyword>
<dbReference type="Pfam" id="PF00117">
    <property type="entry name" value="GATase"/>
    <property type="match status" value="1"/>
</dbReference>
<feature type="active site" description="Nucleophile" evidence="10 11">
    <location>
        <position position="77"/>
    </location>
</feature>
<dbReference type="GO" id="GO:0016829">
    <property type="term" value="F:lyase activity"/>
    <property type="evidence" value="ECO:0007669"/>
    <property type="project" value="UniProtKB-KW"/>
</dbReference>
<feature type="active site" evidence="10 11">
    <location>
        <position position="180"/>
    </location>
</feature>
<comment type="subcellular location">
    <subcellularLocation>
        <location evidence="10">Cytoplasm</location>
    </subcellularLocation>
</comment>
<dbReference type="NCBIfam" id="TIGR01855">
    <property type="entry name" value="IMP_synth_hisH"/>
    <property type="match status" value="1"/>
</dbReference>
<comment type="catalytic activity">
    <reaction evidence="9 10">
        <text>L-glutamine + H2O = L-glutamate + NH4(+)</text>
        <dbReference type="Rhea" id="RHEA:15889"/>
        <dbReference type="ChEBI" id="CHEBI:15377"/>
        <dbReference type="ChEBI" id="CHEBI:28938"/>
        <dbReference type="ChEBI" id="CHEBI:29985"/>
        <dbReference type="ChEBI" id="CHEBI:58359"/>
        <dbReference type="EC" id="3.5.1.2"/>
    </reaction>
</comment>
<dbReference type="STRING" id="742726.HMPREF9448_01569"/>
<dbReference type="GO" id="GO:0000107">
    <property type="term" value="F:imidazoleglycerol-phosphate synthase activity"/>
    <property type="evidence" value="ECO:0007669"/>
    <property type="project" value="UniProtKB-UniRule"/>
</dbReference>
<dbReference type="SUPFAM" id="SSF52317">
    <property type="entry name" value="Class I glutamine amidotransferase-like"/>
    <property type="match status" value="1"/>
</dbReference>
<evidence type="ECO:0000313" key="14">
    <source>
        <dbReference type="Proteomes" id="UP000006044"/>
    </source>
</evidence>
<dbReference type="InterPro" id="IPR029062">
    <property type="entry name" value="Class_I_gatase-like"/>
</dbReference>
<evidence type="ECO:0000259" key="12">
    <source>
        <dbReference type="Pfam" id="PF00117"/>
    </source>
</evidence>
<dbReference type="EC" id="4.3.2.10" evidence="10"/>
<dbReference type="AlphaFoldDB" id="K0WWW4"/>
<feature type="active site" evidence="10 11">
    <location>
        <position position="178"/>
    </location>
</feature>
<dbReference type="PANTHER" id="PTHR42701:SF1">
    <property type="entry name" value="IMIDAZOLE GLYCEROL PHOSPHATE SYNTHASE SUBUNIT HISH"/>
    <property type="match status" value="1"/>
</dbReference>
<comment type="subunit">
    <text evidence="2 10">Heterodimer of HisH and HisF.</text>
</comment>
<comment type="caution">
    <text evidence="13">The sequence shown here is derived from an EMBL/GenBank/DDBJ whole genome shotgun (WGS) entry which is preliminary data.</text>
</comment>
<evidence type="ECO:0000256" key="2">
    <source>
        <dbReference type="ARBA" id="ARBA00011152"/>
    </source>
</evidence>
<evidence type="ECO:0000256" key="5">
    <source>
        <dbReference type="ARBA" id="ARBA00022962"/>
    </source>
</evidence>
<dbReference type="InterPro" id="IPR010139">
    <property type="entry name" value="Imidazole-glycPsynth_HisH"/>
</dbReference>
<evidence type="ECO:0000256" key="10">
    <source>
        <dbReference type="HAMAP-Rule" id="MF_00278"/>
    </source>
</evidence>
<keyword evidence="13" id="KW-0808">Transferase</keyword>
<keyword evidence="10" id="KW-0963">Cytoplasm</keyword>
<name>K0WWW4_9BACT</name>
<evidence type="ECO:0000313" key="13">
    <source>
        <dbReference type="EMBL" id="EJZ63732.1"/>
    </source>
</evidence>
<organism evidence="13 14">
    <name type="scientific">Barnesiella intestinihominis YIT 11860</name>
    <dbReference type="NCBI Taxonomy" id="742726"/>
    <lineage>
        <taxon>Bacteria</taxon>
        <taxon>Pseudomonadati</taxon>
        <taxon>Bacteroidota</taxon>
        <taxon>Bacteroidia</taxon>
        <taxon>Bacteroidales</taxon>
        <taxon>Barnesiellaceae</taxon>
        <taxon>Barnesiella</taxon>
    </lineage>
</organism>
<comment type="pathway">
    <text evidence="1 10">Amino-acid biosynthesis; L-histidine biosynthesis; L-histidine from 5-phospho-alpha-D-ribose 1-diphosphate: step 5/9.</text>
</comment>
<gene>
    <name evidence="10" type="primary">hisH</name>
    <name evidence="13" type="ORF">HMPREF9448_01569</name>
</gene>
<dbReference type="HOGENOM" id="CLU_071837_0_0_10"/>
<dbReference type="GO" id="GO:0004359">
    <property type="term" value="F:glutaminase activity"/>
    <property type="evidence" value="ECO:0007669"/>
    <property type="project" value="UniProtKB-EC"/>
</dbReference>
<evidence type="ECO:0000256" key="4">
    <source>
        <dbReference type="ARBA" id="ARBA00022801"/>
    </source>
</evidence>
<dbReference type="CDD" id="cd01748">
    <property type="entry name" value="GATase1_IGP_Synthase"/>
    <property type="match status" value="1"/>
</dbReference>
<dbReference type="EC" id="3.5.1.2" evidence="10"/>
<dbReference type="GO" id="GO:0005737">
    <property type="term" value="C:cytoplasm"/>
    <property type="evidence" value="ECO:0007669"/>
    <property type="project" value="UniProtKB-SubCell"/>
</dbReference>
<dbReference type="HAMAP" id="MF_00278">
    <property type="entry name" value="HisH"/>
    <property type="match status" value="1"/>
</dbReference>
<protein>
    <recommendedName>
        <fullName evidence="10">Imidazole glycerol phosphate synthase subunit HisH</fullName>
        <ecNumber evidence="10">4.3.2.10</ecNumber>
    </recommendedName>
    <alternativeName>
        <fullName evidence="10">IGP synthase glutaminase subunit</fullName>
        <ecNumber evidence="10">3.5.1.2</ecNumber>
    </alternativeName>
    <alternativeName>
        <fullName evidence="10">IGP synthase subunit HisH</fullName>
    </alternativeName>
    <alternativeName>
        <fullName evidence="10">ImGP synthase subunit HisH</fullName>
        <shortName evidence="10">IGPS subunit HisH</shortName>
    </alternativeName>
</protein>
<dbReference type="OrthoDB" id="9807137at2"/>
<evidence type="ECO:0000256" key="6">
    <source>
        <dbReference type="ARBA" id="ARBA00023102"/>
    </source>
</evidence>
<dbReference type="PIRSF" id="PIRSF000495">
    <property type="entry name" value="Amidotransf_hisH"/>
    <property type="match status" value="1"/>
</dbReference>
<dbReference type="GeneID" id="77848824"/>
<accession>K0WWW4</accession>
<sequence>MKVSIIKYNAGNVYSVECALRRLGVTPVVSDSPDVLSQSDKVLFPGVGEASSAMKYLQEHGLDRVIVNLTQPVLAICIGLQLLCKHSEEGDVDTLGIFDTVVRRFVPEDTEQKIPHMGWNVLTRLKGPLFTGIPEGSYAYFVHSYYAPVSEFFVAECNYVIPFSAALNKGNFYATQFHVEKSGTVGMRILENFLSL</sequence>
<comment type="function">
    <text evidence="10">IGPS catalyzes the conversion of PRFAR and glutamine to IGP, AICAR and glutamate. The HisH subunit catalyzes the hydrolysis of glutamine to glutamate and ammonia as part of the synthesis of IGP and AICAR. The resulting ammonia molecule is channeled to the active site of HisF.</text>
</comment>
<keyword evidence="6 10" id="KW-0368">Histidine biosynthesis</keyword>
<dbReference type="PROSITE" id="PS51273">
    <property type="entry name" value="GATASE_TYPE_1"/>
    <property type="match status" value="1"/>
</dbReference>
<keyword evidence="7 10" id="KW-0456">Lyase</keyword>
<evidence type="ECO:0000256" key="9">
    <source>
        <dbReference type="ARBA" id="ARBA00049534"/>
    </source>
</evidence>
<dbReference type="UniPathway" id="UPA00031">
    <property type="reaction ID" value="UER00010"/>
</dbReference>
<dbReference type="PANTHER" id="PTHR42701">
    <property type="entry name" value="IMIDAZOLE GLYCEROL PHOSPHATE SYNTHASE SUBUNIT HISH"/>
    <property type="match status" value="1"/>
</dbReference>